<sequence length="241" mass="26818">MAVIDRTIPKRVLAVYAHPDDPEISAGGTLAYWAGEGAQVWVLITTRGEKGTTDPKADLDALAKRRIEETAAASDLLGLSGHFHFDYGDGEIVDDSRLREQIVRMVRTLKPDVVLCPDPTAVFFGDSYFNHRDHRVTGWATLDAVAPAAGNPHYFPEHLSEEMAVHEVKTVYLSGTLEPNCWIDISKTLEKKIDALFCHQSQLVETGEWFREFLRERAEESGQAAGVPYAEGFRRLNFSGS</sequence>
<dbReference type="SUPFAM" id="SSF102588">
    <property type="entry name" value="LmbE-like"/>
    <property type="match status" value="1"/>
</dbReference>
<accession>A0A6J6RU14</accession>
<dbReference type="InterPro" id="IPR003737">
    <property type="entry name" value="GlcNAc_PI_deacetylase-related"/>
</dbReference>
<dbReference type="PANTHER" id="PTHR12993:SF28">
    <property type="entry name" value="LMBE FAMILY PROTEIN"/>
    <property type="match status" value="1"/>
</dbReference>
<dbReference type="Gene3D" id="3.40.50.10320">
    <property type="entry name" value="LmbE-like"/>
    <property type="match status" value="1"/>
</dbReference>
<organism evidence="1">
    <name type="scientific">freshwater metagenome</name>
    <dbReference type="NCBI Taxonomy" id="449393"/>
    <lineage>
        <taxon>unclassified sequences</taxon>
        <taxon>metagenomes</taxon>
        <taxon>ecological metagenomes</taxon>
    </lineage>
</organism>
<name>A0A6J6RU14_9ZZZZ</name>
<dbReference type="GO" id="GO:0016811">
    <property type="term" value="F:hydrolase activity, acting on carbon-nitrogen (but not peptide) bonds, in linear amides"/>
    <property type="evidence" value="ECO:0007669"/>
    <property type="project" value="TreeGrafter"/>
</dbReference>
<reference evidence="1" key="1">
    <citation type="submission" date="2020-05" db="EMBL/GenBank/DDBJ databases">
        <authorList>
            <person name="Chiriac C."/>
            <person name="Salcher M."/>
            <person name="Ghai R."/>
            <person name="Kavagutti S V."/>
        </authorList>
    </citation>
    <scope>NUCLEOTIDE SEQUENCE</scope>
</reference>
<evidence type="ECO:0000313" key="1">
    <source>
        <dbReference type="EMBL" id="CAB4726004.1"/>
    </source>
</evidence>
<dbReference type="PANTHER" id="PTHR12993">
    <property type="entry name" value="N-ACETYLGLUCOSAMINYL-PHOSPHATIDYLINOSITOL DE-N-ACETYLASE-RELATED"/>
    <property type="match status" value="1"/>
</dbReference>
<dbReference type="InterPro" id="IPR024078">
    <property type="entry name" value="LmbE-like_dom_sf"/>
</dbReference>
<proteinExistence type="predicted"/>
<dbReference type="Pfam" id="PF02585">
    <property type="entry name" value="PIG-L"/>
    <property type="match status" value="1"/>
</dbReference>
<dbReference type="EMBL" id="CAEZYK010000052">
    <property type="protein sequence ID" value="CAB4726004.1"/>
    <property type="molecule type" value="Genomic_DNA"/>
</dbReference>
<dbReference type="AlphaFoldDB" id="A0A6J6RU14"/>
<protein>
    <submittedName>
        <fullName evidence="1">Unannotated protein</fullName>
    </submittedName>
</protein>
<gene>
    <name evidence="1" type="ORF">UFOPK2683_00981</name>
</gene>